<accession>A0ABN6XWG0</accession>
<evidence type="ECO:0000259" key="5">
    <source>
        <dbReference type="PROSITE" id="PS50932"/>
    </source>
</evidence>
<dbReference type="Pfam" id="PF00356">
    <property type="entry name" value="LacI"/>
    <property type="match status" value="1"/>
</dbReference>
<dbReference type="SMART" id="SM00354">
    <property type="entry name" value="HTH_LACI"/>
    <property type="match status" value="1"/>
</dbReference>
<feature type="region of interest" description="Disordered" evidence="4">
    <location>
        <begin position="1"/>
        <end position="21"/>
    </location>
</feature>
<evidence type="ECO:0000256" key="3">
    <source>
        <dbReference type="ARBA" id="ARBA00023163"/>
    </source>
</evidence>
<evidence type="ECO:0000313" key="6">
    <source>
        <dbReference type="EMBL" id="BDZ49362.1"/>
    </source>
</evidence>
<protein>
    <recommendedName>
        <fullName evidence="5">HTH lacI-type domain-containing protein</fullName>
    </recommendedName>
</protein>
<dbReference type="SUPFAM" id="SSF47413">
    <property type="entry name" value="lambda repressor-like DNA-binding domains"/>
    <property type="match status" value="1"/>
</dbReference>
<evidence type="ECO:0000256" key="2">
    <source>
        <dbReference type="ARBA" id="ARBA00023125"/>
    </source>
</evidence>
<dbReference type="RefSeq" id="WP_286346172.1">
    <property type="nucleotide sequence ID" value="NZ_AP027732.1"/>
</dbReference>
<gene>
    <name evidence="6" type="ORF">GCM10025867_16030</name>
</gene>
<dbReference type="PANTHER" id="PTHR30146">
    <property type="entry name" value="LACI-RELATED TRANSCRIPTIONAL REPRESSOR"/>
    <property type="match status" value="1"/>
</dbReference>
<proteinExistence type="predicted"/>
<dbReference type="InterPro" id="IPR000843">
    <property type="entry name" value="HTH_LacI"/>
</dbReference>
<dbReference type="Proteomes" id="UP001321486">
    <property type="component" value="Chromosome"/>
</dbReference>
<dbReference type="CDD" id="cd01392">
    <property type="entry name" value="HTH_LacI"/>
    <property type="match status" value="1"/>
</dbReference>
<evidence type="ECO:0000256" key="1">
    <source>
        <dbReference type="ARBA" id="ARBA00023015"/>
    </source>
</evidence>
<evidence type="ECO:0000313" key="7">
    <source>
        <dbReference type="Proteomes" id="UP001321486"/>
    </source>
</evidence>
<evidence type="ECO:0000256" key="4">
    <source>
        <dbReference type="SAM" id="MobiDB-lite"/>
    </source>
</evidence>
<dbReference type="EMBL" id="AP027732">
    <property type="protein sequence ID" value="BDZ49362.1"/>
    <property type="molecule type" value="Genomic_DNA"/>
</dbReference>
<keyword evidence="2" id="KW-0238">DNA-binding</keyword>
<organism evidence="6 7">
    <name type="scientific">Frondihabitans sucicola</name>
    <dbReference type="NCBI Taxonomy" id="1268041"/>
    <lineage>
        <taxon>Bacteria</taxon>
        <taxon>Bacillati</taxon>
        <taxon>Actinomycetota</taxon>
        <taxon>Actinomycetes</taxon>
        <taxon>Micrococcales</taxon>
        <taxon>Microbacteriaceae</taxon>
        <taxon>Frondihabitans</taxon>
    </lineage>
</organism>
<keyword evidence="7" id="KW-1185">Reference proteome</keyword>
<feature type="domain" description="HTH lacI-type" evidence="5">
    <location>
        <begin position="22"/>
        <end position="76"/>
    </location>
</feature>
<keyword evidence="3" id="KW-0804">Transcription</keyword>
<dbReference type="PROSITE" id="PS50932">
    <property type="entry name" value="HTH_LACI_2"/>
    <property type="match status" value="1"/>
</dbReference>
<dbReference type="InterPro" id="IPR010982">
    <property type="entry name" value="Lambda_DNA-bd_dom_sf"/>
</dbReference>
<name>A0ABN6XWG0_9MICO</name>
<dbReference type="PANTHER" id="PTHR30146:SF138">
    <property type="entry name" value="TRANSCRIPTIONAL REGULATORY PROTEIN"/>
    <property type="match status" value="1"/>
</dbReference>
<reference evidence="7" key="1">
    <citation type="journal article" date="2019" name="Int. J. Syst. Evol. Microbiol.">
        <title>The Global Catalogue of Microorganisms (GCM) 10K type strain sequencing project: providing services to taxonomists for standard genome sequencing and annotation.</title>
        <authorList>
            <consortium name="The Broad Institute Genomics Platform"/>
            <consortium name="The Broad Institute Genome Sequencing Center for Infectious Disease"/>
            <person name="Wu L."/>
            <person name="Ma J."/>
        </authorList>
    </citation>
    <scope>NUCLEOTIDE SEQUENCE [LARGE SCALE GENOMIC DNA]</scope>
    <source>
        <strain evidence="7">NBRC 108728</strain>
    </source>
</reference>
<keyword evidence="1" id="KW-0805">Transcription regulation</keyword>
<dbReference type="Gene3D" id="1.10.260.40">
    <property type="entry name" value="lambda repressor-like DNA-binding domains"/>
    <property type="match status" value="1"/>
</dbReference>
<feature type="region of interest" description="Disordered" evidence="4">
    <location>
        <begin position="72"/>
        <end position="111"/>
    </location>
</feature>
<sequence>MTTDPVRPQEPAGRGRTPRPAATIYDVAKLAGVAPSTVSRALGKPGRITITTRLKVEAAAAELHYRLNPMARSSPRAVPRRWRCSSPTSPIRCSSRWCGAQSAPPPIAGTR</sequence>